<evidence type="ECO:0000313" key="7">
    <source>
        <dbReference type="EMBL" id="HIY68560.1"/>
    </source>
</evidence>
<protein>
    <submittedName>
        <fullName evidence="7">Two pore domain potassium channel family protein</fullName>
    </submittedName>
</protein>
<feature type="transmembrane region" description="Helical" evidence="5">
    <location>
        <begin position="74"/>
        <end position="91"/>
    </location>
</feature>
<reference evidence="7" key="2">
    <citation type="submission" date="2021-04" db="EMBL/GenBank/DDBJ databases">
        <authorList>
            <person name="Gilroy R."/>
        </authorList>
    </citation>
    <scope>NUCLEOTIDE SEQUENCE</scope>
    <source>
        <strain evidence="7">5134</strain>
    </source>
</reference>
<proteinExistence type="predicted"/>
<reference evidence="7" key="1">
    <citation type="journal article" date="2021" name="PeerJ">
        <title>Extensive microbial diversity within the chicken gut microbiome revealed by metagenomics and culture.</title>
        <authorList>
            <person name="Gilroy R."/>
            <person name="Ravi A."/>
            <person name="Getino M."/>
            <person name="Pursley I."/>
            <person name="Horton D.L."/>
            <person name="Alikhan N.F."/>
            <person name="Baker D."/>
            <person name="Gharbi K."/>
            <person name="Hall N."/>
            <person name="Watson M."/>
            <person name="Adriaenssens E.M."/>
            <person name="Foster-Nyarko E."/>
            <person name="Jarju S."/>
            <person name="Secka A."/>
            <person name="Antonio M."/>
            <person name="Oren A."/>
            <person name="Chaudhuri R.R."/>
            <person name="La Ragione R."/>
            <person name="Hildebrand F."/>
            <person name="Pallen M.J."/>
        </authorList>
    </citation>
    <scope>NUCLEOTIDE SEQUENCE</scope>
    <source>
        <strain evidence="7">5134</strain>
    </source>
</reference>
<accession>A0A9D1YZU1</accession>
<keyword evidence="7" id="KW-0813">Transport</keyword>
<dbReference type="GO" id="GO:0034220">
    <property type="term" value="P:monoatomic ion transmembrane transport"/>
    <property type="evidence" value="ECO:0007669"/>
    <property type="project" value="UniProtKB-KW"/>
</dbReference>
<feature type="transmembrane region" description="Helical" evidence="5">
    <location>
        <begin position="12"/>
        <end position="32"/>
    </location>
</feature>
<name>A0A9D1YZU1_9BACT</name>
<feature type="transmembrane region" description="Helical" evidence="5">
    <location>
        <begin position="103"/>
        <end position="127"/>
    </location>
</feature>
<gene>
    <name evidence="7" type="ORF">H9828_03995</name>
</gene>
<evidence type="ECO:0000256" key="5">
    <source>
        <dbReference type="SAM" id="Phobius"/>
    </source>
</evidence>
<feature type="transmembrane region" description="Helical" evidence="5">
    <location>
        <begin position="171"/>
        <end position="191"/>
    </location>
</feature>
<dbReference type="Gene3D" id="1.10.287.70">
    <property type="match status" value="1"/>
</dbReference>
<dbReference type="Pfam" id="PF07885">
    <property type="entry name" value="Ion_trans_2"/>
    <property type="match status" value="1"/>
</dbReference>
<sequence length="232" mass="26264">MNPSEPSHSGSVDTLGVLKLLAGVVLLVALSWEILAGDHTHLSGTYLTVQFFVCVIFLYDFLIRLIQAERKLRFFVRHLFYLLISIPYLTLLSWTDVRMTHDWGILVGAIPMLRAFLAMFIIVQWLARGSRMQWLFAAYLFTVVTFTYLSALVFYDYEVLVNPKLHGFGNALWWAWMNVTTVGAAIFPVTAVGKVVSVLLPSLGMMFFPIFTTYILQEYASKKDADDTSSAV</sequence>
<evidence type="ECO:0000256" key="4">
    <source>
        <dbReference type="ARBA" id="ARBA00023136"/>
    </source>
</evidence>
<dbReference type="Proteomes" id="UP000886844">
    <property type="component" value="Unassembled WGS sequence"/>
</dbReference>
<dbReference type="InterPro" id="IPR013099">
    <property type="entry name" value="K_chnl_dom"/>
</dbReference>
<keyword evidence="4 5" id="KW-0472">Membrane</keyword>
<dbReference type="SUPFAM" id="SSF81324">
    <property type="entry name" value="Voltage-gated potassium channels"/>
    <property type="match status" value="1"/>
</dbReference>
<evidence type="ECO:0000313" key="8">
    <source>
        <dbReference type="Proteomes" id="UP000886844"/>
    </source>
</evidence>
<dbReference type="InterPro" id="IPR027359">
    <property type="entry name" value="Volt_channel_dom_sf"/>
</dbReference>
<feature type="domain" description="Potassium channel" evidence="6">
    <location>
        <begin position="143"/>
        <end position="217"/>
    </location>
</feature>
<evidence type="ECO:0000256" key="1">
    <source>
        <dbReference type="ARBA" id="ARBA00004141"/>
    </source>
</evidence>
<keyword evidence="7" id="KW-0407">Ion channel</keyword>
<evidence type="ECO:0000256" key="2">
    <source>
        <dbReference type="ARBA" id="ARBA00022692"/>
    </source>
</evidence>
<evidence type="ECO:0000259" key="6">
    <source>
        <dbReference type="Pfam" id="PF07885"/>
    </source>
</evidence>
<keyword evidence="3 5" id="KW-1133">Transmembrane helix</keyword>
<feature type="transmembrane region" description="Helical" evidence="5">
    <location>
        <begin position="134"/>
        <end position="155"/>
    </location>
</feature>
<dbReference type="AlphaFoldDB" id="A0A9D1YZU1"/>
<keyword evidence="7" id="KW-0406">Ion transport</keyword>
<keyword evidence="2 5" id="KW-0812">Transmembrane</keyword>
<feature type="transmembrane region" description="Helical" evidence="5">
    <location>
        <begin position="198"/>
        <end position="216"/>
    </location>
</feature>
<feature type="transmembrane region" description="Helical" evidence="5">
    <location>
        <begin position="44"/>
        <end position="62"/>
    </location>
</feature>
<dbReference type="EMBL" id="DXDA01000034">
    <property type="protein sequence ID" value="HIY68560.1"/>
    <property type="molecule type" value="Genomic_DNA"/>
</dbReference>
<dbReference type="Gene3D" id="1.20.120.350">
    <property type="entry name" value="Voltage-gated potassium channels. Chain C"/>
    <property type="match status" value="1"/>
</dbReference>
<dbReference type="GO" id="GO:0016020">
    <property type="term" value="C:membrane"/>
    <property type="evidence" value="ECO:0007669"/>
    <property type="project" value="UniProtKB-SubCell"/>
</dbReference>
<comment type="caution">
    <text evidence="7">The sequence shown here is derived from an EMBL/GenBank/DDBJ whole genome shotgun (WGS) entry which is preliminary data.</text>
</comment>
<organism evidence="7 8">
    <name type="scientific">Candidatus Alistipes intestinigallinarum</name>
    <dbReference type="NCBI Taxonomy" id="2838440"/>
    <lineage>
        <taxon>Bacteria</taxon>
        <taxon>Pseudomonadati</taxon>
        <taxon>Bacteroidota</taxon>
        <taxon>Bacteroidia</taxon>
        <taxon>Bacteroidales</taxon>
        <taxon>Rikenellaceae</taxon>
        <taxon>Alistipes</taxon>
    </lineage>
</organism>
<comment type="subcellular location">
    <subcellularLocation>
        <location evidence="1">Membrane</location>
        <topology evidence="1">Multi-pass membrane protein</topology>
    </subcellularLocation>
</comment>
<evidence type="ECO:0000256" key="3">
    <source>
        <dbReference type="ARBA" id="ARBA00022989"/>
    </source>
</evidence>